<evidence type="ECO:0000313" key="18">
    <source>
        <dbReference type="EMBL" id="KKG67687.1"/>
    </source>
</evidence>
<dbReference type="EMBL" id="JJQF01000025">
    <property type="protein sequence ID" value="KKH33824.1"/>
    <property type="molecule type" value="Genomic_DNA"/>
</dbReference>
<dbReference type="EMBL" id="JJPG01000092">
    <property type="protein sequence ID" value="KKG51364.1"/>
    <property type="molecule type" value="Genomic_DNA"/>
</dbReference>
<evidence type="ECO:0000313" key="20">
    <source>
        <dbReference type="EMBL" id="KKG73191.1"/>
    </source>
</evidence>
<dbReference type="EMBL" id="JJQH01000197">
    <property type="protein sequence ID" value="KKH34273.1"/>
    <property type="molecule type" value="Genomic_DNA"/>
</dbReference>
<evidence type="ECO:0000313" key="19">
    <source>
        <dbReference type="EMBL" id="KKG69698.1"/>
    </source>
</evidence>
<dbReference type="PANTHER" id="PTHR33295">
    <property type="entry name" value="ATPASE"/>
    <property type="match status" value="1"/>
</dbReference>
<dbReference type="Proteomes" id="UP000034195">
    <property type="component" value="Unassembled WGS sequence"/>
</dbReference>
<evidence type="ECO:0000313" key="24">
    <source>
        <dbReference type="EMBL" id="KKG87881.1"/>
    </source>
</evidence>
<keyword evidence="92" id="KW-1185">Reference proteome</keyword>
<dbReference type="Proteomes" id="UP000033878">
    <property type="component" value="Unassembled WGS sequence"/>
</dbReference>
<dbReference type="Proteomes" id="UP000033814">
    <property type="component" value="Unassembled WGS sequence"/>
</dbReference>
<dbReference type="EMBL" id="JJPM01000272">
    <property type="protein sequence ID" value="KKG69698.1"/>
    <property type="molecule type" value="Genomic_DNA"/>
</dbReference>
<dbReference type="Proteomes" id="UP000034021">
    <property type="component" value="Unassembled WGS sequence"/>
</dbReference>
<feature type="domain" description="DUF4143" evidence="2">
    <location>
        <begin position="230"/>
        <end position="372"/>
    </location>
</feature>
<dbReference type="EMBL" id="JJQC01000046">
    <property type="protein sequence ID" value="KKH23268.1"/>
    <property type="molecule type" value="Genomic_DNA"/>
</dbReference>
<evidence type="ECO:0000313" key="22">
    <source>
        <dbReference type="EMBL" id="KKG81184.1"/>
    </source>
</evidence>
<reference evidence="57 110" key="3">
    <citation type="journal article" date="2020" name="Environ. Microbiol. Rep.">
        <title>Redox cycling of Fe(II) and Fe(III) in magnetite accelerates aceticlastic methanogenesis by Methanosarcina mazei.</title>
        <authorList>
            <person name="Wang H."/>
            <person name="Byrne J.M."/>
            <person name="Liu P."/>
            <person name="Liu J."/>
            <person name="Dong X."/>
            <person name="Lu Y."/>
        </authorList>
    </citation>
    <scope>NUCLEOTIDE SEQUENCE [LARGE SCALE GENOMIC DNA]</scope>
    <source>
        <strain evidence="57">Zm-15</strain>
        <strain evidence="110">zm-15</strain>
    </source>
</reference>
<evidence type="ECO:0000313" key="72">
    <source>
        <dbReference type="Proteomes" id="UP000034142"/>
    </source>
</evidence>
<evidence type="ECO:0000313" key="34">
    <source>
        <dbReference type="EMBL" id="KKH33237.1"/>
    </source>
</evidence>
<dbReference type="EMBL" id="JJPH01000124">
    <property type="protein sequence ID" value="KKG48668.1"/>
    <property type="molecule type" value="Genomic_DNA"/>
</dbReference>
<evidence type="ECO:0000313" key="32">
    <source>
        <dbReference type="EMBL" id="KKH23789.1"/>
    </source>
</evidence>
<dbReference type="Proteomes" id="UP000034424">
    <property type="component" value="Unassembled WGS sequence"/>
</dbReference>
<evidence type="ECO:0000313" key="67">
    <source>
        <dbReference type="Proteomes" id="UP000034021"/>
    </source>
</evidence>
<evidence type="ECO:0000313" key="40">
    <source>
        <dbReference type="EMBL" id="KKH56295.1"/>
    </source>
</evidence>
<dbReference type="Proteomes" id="UP000034232">
    <property type="component" value="Unassembled WGS sequence"/>
</dbReference>
<evidence type="ECO:0000313" key="4">
    <source>
        <dbReference type="EMBL" id="KKG01374.1"/>
    </source>
</evidence>
<evidence type="ECO:0000313" key="46">
    <source>
        <dbReference type="EMBL" id="KKH74308.1"/>
    </source>
</evidence>
<evidence type="ECO:0000313" key="70">
    <source>
        <dbReference type="Proteomes" id="UP000034064"/>
    </source>
</evidence>
<evidence type="ECO:0000313" key="5">
    <source>
        <dbReference type="EMBL" id="KKG08027.1"/>
    </source>
</evidence>
<protein>
    <submittedName>
        <fullName evidence="56">ATP-binding protein</fullName>
    </submittedName>
</protein>
<dbReference type="Proteomes" id="UP000034692">
    <property type="component" value="Unassembled WGS sequence"/>
</dbReference>
<evidence type="ECO:0000313" key="37">
    <source>
        <dbReference type="EMBL" id="KKH36634.1"/>
    </source>
</evidence>
<dbReference type="Proteomes" id="UP000034566">
    <property type="component" value="Unassembled WGS sequence"/>
</dbReference>
<dbReference type="Proteomes" id="UP000034279">
    <property type="component" value="Unassembled WGS sequence"/>
</dbReference>
<reference evidence="56 109" key="2">
    <citation type="submission" date="2018-05" db="EMBL/GenBank/DDBJ databases">
        <title>Methanosarcina gilichinskyana sp. nov., a novel methanogenic archaeon isolated from Holocene permafrost, North East Russia.</title>
        <authorList>
            <person name="Oshurkova V."/>
            <person name="Meer M."/>
            <person name="Bochkareva O."/>
            <person name="Shcherbakova V."/>
        </authorList>
    </citation>
    <scope>NUCLEOTIDE SEQUENCE [LARGE SCALE GENOMIC DNA]</scope>
    <source>
        <strain evidence="56 109">JL01</strain>
    </source>
</reference>
<evidence type="ECO:0000313" key="60">
    <source>
        <dbReference type="Proteomes" id="UP000033864"/>
    </source>
</evidence>
<evidence type="ECO:0000313" key="98">
    <source>
        <dbReference type="Proteomes" id="UP000034692"/>
    </source>
</evidence>
<evidence type="ECO:0000313" key="73">
    <source>
        <dbReference type="Proteomes" id="UP000034151"/>
    </source>
</evidence>
<dbReference type="Proteomes" id="UP000034253">
    <property type="component" value="Unassembled WGS sequence"/>
</dbReference>
<dbReference type="EMBL" id="JJPQ01000079">
    <property type="protein sequence ID" value="KKG81945.1"/>
    <property type="molecule type" value="Genomic_DNA"/>
</dbReference>
<evidence type="ECO:0000313" key="36">
    <source>
        <dbReference type="EMBL" id="KKH34273.1"/>
    </source>
</evidence>
<evidence type="ECO:0000313" key="12">
    <source>
        <dbReference type="EMBL" id="KKG47329.1"/>
    </source>
</evidence>
<dbReference type="Proteomes" id="UP000034820">
    <property type="component" value="Unassembled WGS sequence"/>
</dbReference>
<evidence type="ECO:0000313" key="6">
    <source>
        <dbReference type="EMBL" id="KKG14566.1"/>
    </source>
</evidence>
<evidence type="ECO:0000313" key="15">
    <source>
        <dbReference type="EMBL" id="KKG54543.1"/>
    </source>
</evidence>
<evidence type="ECO:0000259" key="1">
    <source>
        <dbReference type="Pfam" id="PF13173"/>
    </source>
</evidence>
<dbReference type="EMBL" id="JJPV01000090">
    <property type="protein sequence ID" value="KKG98030.1"/>
    <property type="molecule type" value="Genomic_DNA"/>
</dbReference>
<dbReference type="Proteomes" id="UP000034338">
    <property type="component" value="Unassembled WGS sequence"/>
</dbReference>
<evidence type="ECO:0000313" key="45">
    <source>
        <dbReference type="EMBL" id="KKH70261.1"/>
    </source>
</evidence>
<dbReference type="Proteomes" id="UP000034399">
    <property type="component" value="Unassembled WGS sequence"/>
</dbReference>
<dbReference type="EMBL" id="JJQP01000316">
    <property type="protein sequence ID" value="KKH60452.1"/>
    <property type="molecule type" value="Genomic_DNA"/>
</dbReference>
<dbReference type="Proteomes" id="UP000034817">
    <property type="component" value="Unassembled WGS sequence"/>
</dbReference>
<evidence type="ECO:0000313" key="99">
    <source>
        <dbReference type="Proteomes" id="UP000034733"/>
    </source>
</evidence>
<evidence type="ECO:0000313" key="27">
    <source>
        <dbReference type="EMBL" id="KKG98945.1"/>
    </source>
</evidence>
<evidence type="ECO:0000313" key="59">
    <source>
        <dbReference type="Proteomes" id="UP000033835"/>
    </source>
</evidence>
<evidence type="ECO:0000313" key="66">
    <source>
        <dbReference type="Proteomes" id="UP000034001"/>
    </source>
</evidence>
<dbReference type="Proteomes" id="UP000034188">
    <property type="component" value="Unassembled WGS sequence"/>
</dbReference>
<evidence type="ECO:0000313" key="84">
    <source>
        <dbReference type="Proteomes" id="UP000034338"/>
    </source>
</evidence>
<evidence type="ECO:0000313" key="109">
    <source>
        <dbReference type="Proteomes" id="UP000300067"/>
    </source>
</evidence>
<dbReference type="OrthoDB" id="371918at2157"/>
<dbReference type="Proteomes" id="UP000034001">
    <property type="component" value="Unassembled WGS sequence"/>
</dbReference>
<evidence type="ECO:0000313" key="107">
    <source>
        <dbReference type="Proteomes" id="UP000034937"/>
    </source>
</evidence>
<dbReference type="EMBL" id="JJOR01000021">
    <property type="protein sequence ID" value="KKG08027.1"/>
    <property type="molecule type" value="Genomic_DNA"/>
</dbReference>
<dbReference type="Gene3D" id="3.40.50.300">
    <property type="entry name" value="P-loop containing nucleotide triphosphate hydrolases"/>
    <property type="match status" value="2"/>
</dbReference>
<dbReference type="Pfam" id="PF13173">
    <property type="entry name" value="AAA_14"/>
    <property type="match status" value="1"/>
</dbReference>
<dbReference type="InterPro" id="IPR041682">
    <property type="entry name" value="AAA_14"/>
</dbReference>
<dbReference type="Proteomes" id="UP000033889">
    <property type="component" value="Unassembled WGS sequence"/>
</dbReference>
<evidence type="ECO:0000313" key="49">
    <source>
        <dbReference type="EMBL" id="KKH82153.1"/>
    </source>
</evidence>
<evidence type="ECO:0000313" key="106">
    <source>
        <dbReference type="Proteomes" id="UP000034925"/>
    </source>
</evidence>
<dbReference type="EMBL" id="JJQQ01000003">
    <property type="protein sequence ID" value="KKH70261.1"/>
    <property type="molecule type" value="Genomic_DNA"/>
</dbReference>
<evidence type="ECO:0000313" key="92">
    <source>
        <dbReference type="Proteomes" id="UP000034578"/>
    </source>
</evidence>
<evidence type="ECO:0000313" key="69">
    <source>
        <dbReference type="Proteomes" id="UP000034047"/>
    </source>
</evidence>
<dbReference type="EMBL" id="JJPC01000137">
    <property type="protein sequence ID" value="KKG31657.1"/>
    <property type="molecule type" value="Genomic_DNA"/>
</dbReference>
<dbReference type="EMBL" id="JJPY01000106">
    <property type="protein sequence ID" value="KKH06135.1"/>
    <property type="molecule type" value="Genomic_DNA"/>
</dbReference>
<dbReference type="EMBL" id="JJPB01000085">
    <property type="protein sequence ID" value="KKG31132.1"/>
    <property type="molecule type" value="Genomic_DNA"/>
</dbReference>
<dbReference type="EMBL" id="JJQT01000012">
    <property type="protein sequence ID" value="KKH83215.1"/>
    <property type="molecule type" value="Genomic_DNA"/>
</dbReference>
<dbReference type="EMBL" id="JJQU01000198">
    <property type="protein sequence ID" value="KKH82153.1"/>
    <property type="molecule type" value="Genomic_DNA"/>
</dbReference>
<dbReference type="Proteomes" id="UP000034227">
    <property type="component" value="Unassembled WGS sequence"/>
</dbReference>
<evidence type="ECO:0000313" key="76">
    <source>
        <dbReference type="Proteomes" id="UP000034195"/>
    </source>
</evidence>
<dbReference type="Proteomes" id="UP000034468">
    <property type="component" value="Unassembled WGS sequence"/>
</dbReference>
<dbReference type="Pfam" id="PF13635">
    <property type="entry name" value="DUF4143"/>
    <property type="match status" value="1"/>
</dbReference>
<evidence type="ECO:0000313" key="89">
    <source>
        <dbReference type="Proteomes" id="UP000034547"/>
    </source>
</evidence>
<dbReference type="Proteomes" id="UP000033864">
    <property type="component" value="Unassembled WGS sequence"/>
</dbReference>
<evidence type="ECO:0000313" key="63">
    <source>
        <dbReference type="Proteomes" id="UP000033889"/>
    </source>
</evidence>
<evidence type="ECO:0000313" key="30">
    <source>
        <dbReference type="EMBL" id="KKH15047.1"/>
    </source>
</evidence>
<dbReference type="Proteomes" id="UP000033835">
    <property type="component" value="Unassembled WGS sequence"/>
</dbReference>
<dbReference type="EMBL" id="JJQB01000004">
    <property type="protein sequence ID" value="KKH23789.1"/>
    <property type="molecule type" value="Genomic_DNA"/>
</dbReference>
<keyword evidence="56" id="KW-0067">ATP-binding</keyword>
<evidence type="ECO:0000313" key="80">
    <source>
        <dbReference type="Proteomes" id="UP000034253"/>
    </source>
</evidence>
<dbReference type="Proteomes" id="UP000034040">
    <property type="component" value="Unassembled WGS sequence"/>
</dbReference>
<evidence type="ECO:0000313" key="55">
    <source>
        <dbReference type="EMBL" id="KKI05963.1"/>
    </source>
</evidence>
<evidence type="ECO:0000313" key="58">
    <source>
        <dbReference type="Proteomes" id="UP000033814"/>
    </source>
</evidence>
<gene>
    <name evidence="56" type="ORF">DKM28_09905</name>
    <name evidence="8" type="ORF">DU30_15570</name>
    <name evidence="5" type="ORF">DU31_20030</name>
    <name evidence="15" type="ORF">DU33_04500</name>
    <name evidence="6" type="ORF">DU34_02400</name>
    <name evidence="10" type="ORF">DU35_05455</name>
    <name evidence="13" type="ORF">DU36_19685</name>
    <name evidence="35" type="ORF">DU37_02660</name>
    <name evidence="14" type="ORF">DU38_19435</name>
    <name evidence="11" type="ORF">DU39_01235</name>
    <name evidence="4" type="ORF">DU40_09380</name>
    <name evidence="12" type="ORF">DU41_00725</name>
    <name evidence="19" type="ORF">DU43_19265</name>
    <name evidence="30" type="ORF">DU44_17020</name>
    <name evidence="17" type="ORF">DU45_17145</name>
    <name evidence="20" type="ORF">DU46_07915</name>
    <name evidence="3" type="ORF">DU47_05315</name>
    <name evidence="32" type="ORF">DU48_17565</name>
    <name evidence="7" type="ORF">DU49_19920</name>
    <name evidence="36" type="ORF">DU50_02220</name>
    <name evidence="28" type="ORF">DU51_08035</name>
    <name evidence="9" type="ORF">DU52_19190</name>
    <name evidence="38" type="ORF">DU54_06765</name>
    <name evidence="22" type="ORF">DU55_17195</name>
    <name evidence="27" type="ORF">DU56_01850</name>
    <name evidence="34" type="ORF">DU58_02210</name>
    <name evidence="33" type="ORF">DU60_00645</name>
    <name evidence="23" type="ORF">DU61_06020</name>
    <name evidence="29" type="ORF">DU62_08345</name>
    <name evidence="21" type="ORF">DU63_18620</name>
    <name evidence="16" type="ORF">DU64_09125</name>
    <name evidence="31" type="ORF">DU65_18475</name>
    <name evidence="25" type="ORF">DU66_12190</name>
    <name evidence="18" type="ORF">DU67_17765</name>
    <name evidence="26" type="ORF">DU68_01790</name>
    <name evidence="24" type="ORF">DU69_08125</name>
    <name evidence="37" type="ORF">DU71_16720</name>
    <name evidence="40" type="ORF">DU72_19845</name>
    <name evidence="43" type="ORF">DU73_16555</name>
    <name evidence="41" type="ORF">DU74_06590</name>
    <name evidence="44" type="ORF">DU75_19045</name>
    <name evidence="42" type="ORF">DU76_06985</name>
    <name evidence="46" type="ORF">DU77_03245</name>
    <name evidence="50" type="ORF">DU78_17200</name>
    <name evidence="52" type="ORF">DU79_15270</name>
    <name evidence="49" type="ORF">DU80_01520</name>
    <name evidence="54" type="ORF">DU81_02725</name>
    <name evidence="48" type="ORF">DU82_18005</name>
    <name evidence="55" type="ORF">DU83_00595</name>
    <name evidence="53" type="ORF">DU84_03280</name>
    <name evidence="39" type="ORF">DU85_20410</name>
    <name evidence="47" type="ORF">DU86_04265</name>
    <name evidence="45" type="ORF">DU87_14430</name>
    <name evidence="51" type="ORF">DU88_02400</name>
    <name evidence="57" type="ORF">FQU78_06965</name>
</gene>
<dbReference type="EMBL" id="CP029709">
    <property type="protein sequence ID" value="QCR16287.1"/>
    <property type="molecule type" value="Genomic_DNA"/>
</dbReference>
<dbReference type="Proteomes" id="UP000034142">
    <property type="component" value="Unassembled WGS sequence"/>
</dbReference>
<evidence type="ECO:0000313" key="51">
    <source>
        <dbReference type="EMBL" id="KKH88202.1"/>
    </source>
</evidence>
<evidence type="ECO:0000313" key="101">
    <source>
        <dbReference type="Proteomes" id="UP000034817"/>
    </source>
</evidence>
<dbReference type="EMBL" id="JJQX01000200">
    <property type="protein sequence ID" value="KKH90627.1"/>
    <property type="molecule type" value="Genomic_DNA"/>
</dbReference>
<dbReference type="Proteomes" id="UP000034578">
    <property type="component" value="Unassembled WGS sequence"/>
</dbReference>
<evidence type="ECO:0000313" key="42">
    <source>
        <dbReference type="EMBL" id="KKH57380.1"/>
    </source>
</evidence>
<evidence type="ECO:0000313" key="85">
    <source>
        <dbReference type="Proteomes" id="UP000034399"/>
    </source>
</evidence>
<dbReference type="EMBL" id="JJQZ01000123">
    <property type="protein sequence ID" value="KKH93968.1"/>
    <property type="molecule type" value="Genomic_DNA"/>
</dbReference>
<evidence type="ECO:0000313" key="93">
    <source>
        <dbReference type="Proteomes" id="UP000034597"/>
    </source>
</evidence>
<evidence type="ECO:0000313" key="48">
    <source>
        <dbReference type="EMBL" id="KKH80478.1"/>
    </source>
</evidence>
<dbReference type="EMBL" id="JJPN01000055">
    <property type="protein sequence ID" value="KKG73191.1"/>
    <property type="molecule type" value="Genomic_DNA"/>
</dbReference>
<dbReference type="EMBL" id="JJPK01000046">
    <property type="protein sequence ID" value="KKG62907.1"/>
    <property type="molecule type" value="Genomic_DNA"/>
</dbReference>
<evidence type="ECO:0000313" key="103">
    <source>
        <dbReference type="Proteomes" id="UP000034842"/>
    </source>
</evidence>
<dbReference type="EMBL" id="JJPE01000028">
    <property type="protein sequence ID" value="KKG47329.1"/>
    <property type="molecule type" value="Genomic_DNA"/>
</dbReference>
<dbReference type="InterPro" id="IPR027417">
    <property type="entry name" value="P-loop_NTPase"/>
</dbReference>
<dbReference type="Proteomes" id="UP000034577">
    <property type="component" value="Unassembled WGS sequence"/>
</dbReference>
<dbReference type="EMBL" id="JJOS01000126">
    <property type="protein sequence ID" value="KKF98629.1"/>
    <property type="molecule type" value="Genomic_DNA"/>
</dbReference>
<evidence type="ECO:0000313" key="11">
    <source>
        <dbReference type="EMBL" id="KKG39144.1"/>
    </source>
</evidence>
<dbReference type="EMBL" id="JJPD01000159">
    <property type="protein sequence ID" value="KKG38281.1"/>
    <property type="molecule type" value="Genomic_DNA"/>
</dbReference>
<dbReference type="Proteomes" id="UP000034937">
    <property type="component" value="Unassembled WGS sequence"/>
</dbReference>
<dbReference type="EMBL" id="JJQD01000006">
    <property type="protein sequence ID" value="KKH33237.1"/>
    <property type="molecule type" value="Genomic_DNA"/>
</dbReference>
<dbReference type="Proteomes" id="UP000034047">
    <property type="component" value="Unassembled WGS sequence"/>
</dbReference>
<evidence type="ECO:0000313" key="50">
    <source>
        <dbReference type="EMBL" id="KKH83215.1"/>
    </source>
</evidence>
<evidence type="ECO:0000313" key="97">
    <source>
        <dbReference type="Proteomes" id="UP000034672"/>
    </source>
</evidence>
<evidence type="ECO:0000313" key="68">
    <source>
        <dbReference type="Proteomes" id="UP000034040"/>
    </source>
</evidence>
<dbReference type="EMBL" id="JJPU01000160">
    <property type="protein sequence ID" value="KKG93946.1"/>
    <property type="molecule type" value="Genomic_DNA"/>
</dbReference>
<dbReference type="OMA" id="KTYLMFQ"/>
<evidence type="ECO:0000313" key="71">
    <source>
        <dbReference type="Proteomes" id="UP000034074"/>
    </source>
</evidence>
<dbReference type="EMBL" id="JJOT01000080">
    <property type="protein sequence ID" value="KKG01374.1"/>
    <property type="molecule type" value="Genomic_DNA"/>
</dbReference>
<evidence type="ECO:0000313" key="25">
    <source>
        <dbReference type="EMBL" id="KKG93946.1"/>
    </source>
</evidence>
<evidence type="ECO:0000313" key="56">
    <source>
        <dbReference type="EMBL" id="QCR16287.1"/>
    </source>
</evidence>
<evidence type="ECO:0000313" key="41">
    <source>
        <dbReference type="EMBL" id="KKH57316.1"/>
    </source>
</evidence>
<dbReference type="EMBL" id="JJQV01000134">
    <property type="protein sequence ID" value="KKH80478.1"/>
    <property type="molecule type" value="Genomic_DNA"/>
</dbReference>
<evidence type="ECO:0000313" key="3">
    <source>
        <dbReference type="EMBL" id="KKF98629.1"/>
    </source>
</evidence>
<evidence type="ECO:0000313" key="94">
    <source>
        <dbReference type="Proteomes" id="UP000034657"/>
    </source>
</evidence>
<dbReference type="GeneID" id="24850966"/>
<name>A0A0F8HBJ9_METMZ</name>
<dbReference type="Proteomes" id="UP000034668">
    <property type="component" value="Unassembled WGS sequence"/>
</dbReference>
<dbReference type="Proteomes" id="UP000300067">
    <property type="component" value="Chromosome"/>
</dbReference>
<evidence type="ECO:0000313" key="82">
    <source>
        <dbReference type="Proteomes" id="UP000034279"/>
    </source>
</evidence>
<evidence type="ECO:0000313" key="43">
    <source>
        <dbReference type="EMBL" id="KKH60452.1"/>
    </source>
</evidence>
<dbReference type="Proteomes" id="UP000034925">
    <property type="component" value="Unassembled WGS sequence"/>
</dbReference>
<evidence type="ECO:0000313" key="74">
    <source>
        <dbReference type="Proteomes" id="UP000034152"/>
    </source>
</evidence>
<evidence type="ECO:0000313" key="57">
    <source>
        <dbReference type="EMBL" id="QIB90834.1"/>
    </source>
</evidence>
<dbReference type="EMBL" id="JJOU01000103">
    <property type="protein sequence ID" value="KKG14566.1"/>
    <property type="molecule type" value="Genomic_DNA"/>
</dbReference>
<evidence type="ECO:0000313" key="7">
    <source>
        <dbReference type="EMBL" id="KKG31132.1"/>
    </source>
</evidence>
<dbReference type="Proteomes" id="UP000034547">
    <property type="component" value="Unassembled WGS sequence"/>
</dbReference>
<evidence type="ECO:0000313" key="28">
    <source>
        <dbReference type="EMBL" id="KKH06135.1"/>
    </source>
</evidence>
<evidence type="ECO:0000313" key="52">
    <source>
        <dbReference type="EMBL" id="KKH90627.1"/>
    </source>
</evidence>
<evidence type="ECO:0000313" key="17">
    <source>
        <dbReference type="EMBL" id="KKG62907.1"/>
    </source>
</evidence>
<evidence type="ECO:0000313" key="105">
    <source>
        <dbReference type="Proteomes" id="UP000034921"/>
    </source>
</evidence>
<evidence type="ECO:0000313" key="9">
    <source>
        <dbReference type="EMBL" id="KKG36676.1"/>
    </source>
</evidence>
<evidence type="ECO:0000313" key="61">
    <source>
        <dbReference type="Proteomes" id="UP000033878"/>
    </source>
</evidence>
<keyword evidence="56" id="KW-0547">Nucleotide-binding</keyword>
<dbReference type="EMBL" id="JJQG01000076">
    <property type="protein sequence ID" value="KKH39112.1"/>
    <property type="molecule type" value="Genomic_DNA"/>
</dbReference>
<evidence type="ECO:0000313" key="29">
    <source>
        <dbReference type="EMBL" id="KKH14783.1"/>
    </source>
</evidence>
<evidence type="ECO:0000313" key="81">
    <source>
        <dbReference type="Proteomes" id="UP000034259"/>
    </source>
</evidence>
<evidence type="ECO:0000313" key="33">
    <source>
        <dbReference type="EMBL" id="KKH30962.1"/>
    </source>
</evidence>
<dbReference type="Proteomes" id="UP000034074">
    <property type="component" value="Unassembled WGS sequence"/>
</dbReference>
<evidence type="ECO:0000313" key="96">
    <source>
        <dbReference type="Proteomes" id="UP000034668"/>
    </source>
</evidence>
<dbReference type="Proteomes" id="UP000034657">
    <property type="component" value="Unassembled WGS sequence"/>
</dbReference>
<evidence type="ECO:0000313" key="77">
    <source>
        <dbReference type="Proteomes" id="UP000034227"/>
    </source>
</evidence>
<dbReference type="Proteomes" id="UP000034259">
    <property type="component" value="Unassembled WGS sequence"/>
</dbReference>
<evidence type="ECO:0000313" key="26">
    <source>
        <dbReference type="EMBL" id="KKG98030.1"/>
    </source>
</evidence>
<evidence type="ECO:0000313" key="21">
    <source>
        <dbReference type="EMBL" id="KKG75782.1"/>
    </source>
</evidence>
<dbReference type="EMBL" id="JJQE01000040">
    <property type="protein sequence ID" value="KKH30962.1"/>
    <property type="molecule type" value="Genomic_DNA"/>
</dbReference>
<evidence type="ECO:0000313" key="95">
    <source>
        <dbReference type="Proteomes" id="UP000034667"/>
    </source>
</evidence>
<accession>A0A0F8HBJ9</accession>
<evidence type="ECO:0000259" key="2">
    <source>
        <dbReference type="Pfam" id="PF13635"/>
    </source>
</evidence>
<evidence type="ECO:0000313" key="78">
    <source>
        <dbReference type="Proteomes" id="UP000034232"/>
    </source>
</evidence>
<dbReference type="EMBL" id="JJPL01000024">
    <property type="protein sequence ID" value="KKG67687.1"/>
    <property type="molecule type" value="Genomic_DNA"/>
</dbReference>
<dbReference type="GO" id="GO:0005524">
    <property type="term" value="F:ATP binding"/>
    <property type="evidence" value="ECO:0007669"/>
    <property type="project" value="UniProtKB-KW"/>
</dbReference>
<dbReference type="Proteomes" id="UP000034842">
    <property type="component" value="Unassembled WGS sequence"/>
</dbReference>
<evidence type="ECO:0000313" key="38">
    <source>
        <dbReference type="EMBL" id="KKH39112.1"/>
    </source>
</evidence>
<evidence type="ECO:0000313" key="8">
    <source>
        <dbReference type="EMBL" id="KKG31657.1"/>
    </source>
</evidence>
<dbReference type="PATRIC" id="fig|2209.39.peg.322"/>
<dbReference type="EMBL" id="JJPF01000139">
    <property type="protein sequence ID" value="KKG39144.1"/>
    <property type="molecule type" value="Genomic_DNA"/>
</dbReference>
<dbReference type="Proteomes" id="UP000034151">
    <property type="component" value="Unassembled WGS sequence"/>
</dbReference>
<evidence type="ECO:0000313" key="47">
    <source>
        <dbReference type="EMBL" id="KKH74765.1"/>
    </source>
</evidence>
<dbReference type="Proteomes" id="UP000033885">
    <property type="component" value="Unassembled WGS sequence"/>
</dbReference>
<dbReference type="Proteomes" id="UP000034872">
    <property type="component" value="Unassembled WGS sequence"/>
</dbReference>
<dbReference type="EMBL" id="JJQA01000092">
    <property type="protein sequence ID" value="KKH15047.1"/>
    <property type="molecule type" value="Genomic_DNA"/>
</dbReference>
<evidence type="ECO:0000313" key="110">
    <source>
        <dbReference type="Proteomes" id="UP000467371"/>
    </source>
</evidence>
<dbReference type="EMBL" id="JJQM01000040">
    <property type="protein sequence ID" value="KKH57380.1"/>
    <property type="molecule type" value="Genomic_DNA"/>
</dbReference>
<dbReference type="SUPFAM" id="SSF52540">
    <property type="entry name" value="P-loop containing nucleoside triphosphate hydrolases"/>
    <property type="match status" value="1"/>
</dbReference>
<dbReference type="EMBL" id="JJPT01000154">
    <property type="protein sequence ID" value="KKG87881.1"/>
    <property type="molecule type" value="Genomic_DNA"/>
</dbReference>
<evidence type="ECO:0000313" key="39">
    <source>
        <dbReference type="EMBL" id="KKH43761.1"/>
    </source>
</evidence>
<evidence type="ECO:0000313" key="23">
    <source>
        <dbReference type="EMBL" id="KKG81945.1"/>
    </source>
</evidence>
<evidence type="ECO:0000313" key="64">
    <source>
        <dbReference type="Proteomes" id="UP000033933"/>
    </source>
</evidence>
<evidence type="ECO:0000313" key="65">
    <source>
        <dbReference type="Proteomes" id="UP000033987"/>
    </source>
</evidence>
<dbReference type="Proteomes" id="UP000034921">
    <property type="component" value="Unassembled WGS sequence"/>
</dbReference>
<dbReference type="EMBL" id="JJQN01000137">
    <property type="protein sequence ID" value="KKH57316.1"/>
    <property type="molecule type" value="Genomic_DNA"/>
</dbReference>
<evidence type="ECO:0000313" key="83">
    <source>
        <dbReference type="Proteomes" id="UP000034298"/>
    </source>
</evidence>
<dbReference type="EMBL" id="JJQI01000105">
    <property type="protein sequence ID" value="KKH36634.1"/>
    <property type="molecule type" value="Genomic_DNA"/>
</dbReference>
<dbReference type="EMBL" id="JJQR01000085">
    <property type="protein sequence ID" value="KKH74765.1"/>
    <property type="molecule type" value="Genomic_DNA"/>
</dbReference>
<evidence type="ECO:0000313" key="104">
    <source>
        <dbReference type="Proteomes" id="UP000034872"/>
    </source>
</evidence>
<dbReference type="Proteomes" id="UP000034243">
    <property type="component" value="Unassembled WGS sequence"/>
</dbReference>
<dbReference type="EMBL" id="JJPI01000071">
    <property type="protein sequence ID" value="KKG54543.1"/>
    <property type="molecule type" value="Genomic_DNA"/>
</dbReference>
<sequence>MKHLMKMWNPWWIERKVPASKKRISRPETLETILKLLDIREVICITGVRRCGKSTIMYQAIDHLIGKGVEPENILYFNLDEPFEDKSIGLLDRIFGEYIELHVPKGRKYIFLDEIQNVKDWEQWVKKFYDLHGEDIKFVLTGSNSSMLSDQLSILLTGRMITQHVFPLSFKEYLDFESFELKDPDIQRNEILHYFNKYLFKGGFPEVVLENDMDINHLRLTEYFNSILLRDIVVGRNIRESAKLIELANYSLSNVSTLLSYSKISNATGLSVNSLKEYLLFLEQAYLIYQLNFFSYSVKDSISIKMPKKVYCIDNGLRNSAAFTFSADEGRLAENLAFVELKRRKVEFFYWKEKREVDFVIKGIDGALTGINCTCTDHIRQGEINALLELKEQFGEKVSRLILLTKNLEKKENDISYIPLWKWVLGTRLSK</sequence>
<proteinExistence type="predicted"/>
<dbReference type="EMBL" id="JJQW01000065">
    <property type="protein sequence ID" value="KKH88202.1"/>
    <property type="molecule type" value="Genomic_DNA"/>
</dbReference>
<evidence type="ECO:0000313" key="53">
    <source>
        <dbReference type="EMBL" id="KKH93968.1"/>
    </source>
</evidence>
<dbReference type="Proteomes" id="UP000034672">
    <property type="component" value="Unassembled WGS sequence"/>
</dbReference>
<organism evidence="13 79">
    <name type="scientific">Methanosarcina mazei</name>
    <name type="common">Methanosarcina frisia</name>
    <dbReference type="NCBI Taxonomy" id="2209"/>
    <lineage>
        <taxon>Archaea</taxon>
        <taxon>Methanobacteriati</taxon>
        <taxon>Methanobacteriota</taxon>
        <taxon>Stenosarchaea group</taxon>
        <taxon>Methanomicrobia</taxon>
        <taxon>Methanosarcinales</taxon>
        <taxon>Methanosarcinaceae</taxon>
        <taxon>Methanosarcina</taxon>
    </lineage>
</organism>
<dbReference type="EMBL" id="JJPP01000049">
    <property type="protein sequence ID" value="KKG81184.1"/>
    <property type="molecule type" value="Genomic_DNA"/>
</dbReference>
<evidence type="ECO:0000313" key="100">
    <source>
        <dbReference type="Proteomes" id="UP000034758"/>
    </source>
</evidence>
<dbReference type="Proteomes" id="UP000034667">
    <property type="component" value="Unassembled WGS sequence"/>
</dbReference>
<dbReference type="EMBL" id="JJQO01000155">
    <property type="protein sequence ID" value="KKH64837.1"/>
    <property type="molecule type" value="Genomic_DNA"/>
</dbReference>
<evidence type="ECO:0000313" key="44">
    <source>
        <dbReference type="EMBL" id="KKH64837.1"/>
    </source>
</evidence>
<evidence type="ECO:0000313" key="10">
    <source>
        <dbReference type="EMBL" id="KKG38281.1"/>
    </source>
</evidence>
<evidence type="ECO:0000313" key="62">
    <source>
        <dbReference type="Proteomes" id="UP000033885"/>
    </source>
</evidence>
<dbReference type="Proteomes" id="UP000034944">
    <property type="component" value="Unassembled WGS sequence"/>
</dbReference>
<dbReference type="EMBL" id="JJPJ01000080">
    <property type="protein sequence ID" value="KKG61593.1"/>
    <property type="molecule type" value="Genomic_DNA"/>
</dbReference>
<dbReference type="Proteomes" id="UP000034758">
    <property type="component" value="Unassembled WGS sequence"/>
</dbReference>
<dbReference type="Proteomes" id="UP000033987">
    <property type="component" value="Unassembled WGS sequence"/>
</dbReference>
<dbReference type="EMBL" id="JJQS01000085">
    <property type="protein sequence ID" value="KKH74308.1"/>
    <property type="molecule type" value="Genomic_DNA"/>
</dbReference>
<evidence type="ECO:0000313" key="88">
    <source>
        <dbReference type="Proteomes" id="UP000034468"/>
    </source>
</evidence>
<dbReference type="InterPro" id="IPR025420">
    <property type="entry name" value="DUF4143"/>
</dbReference>
<dbReference type="PANTHER" id="PTHR33295:SF8">
    <property type="entry name" value="AAA+ ATPASE DOMAIN-CONTAINING PROTEIN"/>
    <property type="match status" value="1"/>
</dbReference>
<evidence type="ECO:0000313" key="35">
    <source>
        <dbReference type="EMBL" id="KKH33824.1"/>
    </source>
</evidence>
<dbReference type="Proteomes" id="UP000033933">
    <property type="component" value="Unassembled WGS sequence"/>
</dbReference>
<dbReference type="Proteomes" id="UP000034064">
    <property type="component" value="Unassembled WGS sequence"/>
</dbReference>
<evidence type="ECO:0000313" key="79">
    <source>
        <dbReference type="Proteomes" id="UP000034243"/>
    </source>
</evidence>
<evidence type="ECO:0000313" key="102">
    <source>
        <dbReference type="Proteomes" id="UP000034820"/>
    </source>
</evidence>
<dbReference type="EMBL" id="JJPW01000078">
    <property type="protein sequence ID" value="KKG98945.1"/>
    <property type="molecule type" value="Genomic_DNA"/>
</dbReference>
<evidence type="ECO:0000313" key="14">
    <source>
        <dbReference type="EMBL" id="KKG51364.1"/>
    </source>
</evidence>
<dbReference type="Proteomes" id="UP000034733">
    <property type="component" value="Unassembled WGS sequence"/>
</dbReference>
<evidence type="ECO:0000313" key="90">
    <source>
        <dbReference type="Proteomes" id="UP000034566"/>
    </source>
</evidence>
<dbReference type="EMBL" id="CP042908">
    <property type="protein sequence ID" value="QIB90834.1"/>
    <property type="molecule type" value="Genomic_DNA"/>
</dbReference>
<dbReference type="RefSeq" id="WP_011031974.1">
    <property type="nucleotide sequence ID" value="NZ_AP019780.1"/>
</dbReference>
<evidence type="ECO:0000313" key="108">
    <source>
        <dbReference type="Proteomes" id="UP000034944"/>
    </source>
</evidence>
<evidence type="ECO:0000313" key="54">
    <source>
        <dbReference type="EMBL" id="KKI03831.1"/>
    </source>
</evidence>
<evidence type="ECO:0000313" key="86">
    <source>
        <dbReference type="Proteomes" id="UP000034424"/>
    </source>
</evidence>
<evidence type="ECO:0000313" key="75">
    <source>
        <dbReference type="Proteomes" id="UP000034188"/>
    </source>
</evidence>
<evidence type="ECO:0000313" key="13">
    <source>
        <dbReference type="EMBL" id="KKG48668.1"/>
    </source>
</evidence>
<evidence type="ECO:0000313" key="31">
    <source>
        <dbReference type="EMBL" id="KKH23268.1"/>
    </source>
</evidence>
<dbReference type="Proteomes" id="UP000034450">
    <property type="component" value="Unassembled WGS sequence"/>
</dbReference>
<evidence type="ECO:0000313" key="87">
    <source>
        <dbReference type="Proteomes" id="UP000034450"/>
    </source>
</evidence>
<dbReference type="EMBL" id="JJQJ01000225">
    <property type="protein sequence ID" value="KKH43761.1"/>
    <property type="molecule type" value="Genomic_DNA"/>
</dbReference>
<dbReference type="Proteomes" id="UP000034152">
    <property type="component" value="Unassembled WGS sequence"/>
</dbReference>
<dbReference type="Proteomes" id="UP000034597">
    <property type="component" value="Unassembled WGS sequence"/>
</dbReference>
<dbReference type="Proteomes" id="UP000034298">
    <property type="component" value="Unassembled WGS sequence"/>
</dbReference>
<dbReference type="EMBL" id="JJRB01000021">
    <property type="protein sequence ID" value="KKI05963.1"/>
    <property type="molecule type" value="Genomic_DNA"/>
</dbReference>
<dbReference type="AlphaFoldDB" id="A0A0F8HBJ9"/>
<evidence type="ECO:0000313" key="91">
    <source>
        <dbReference type="Proteomes" id="UP000034577"/>
    </source>
</evidence>
<dbReference type="Proteomes" id="UP000467371">
    <property type="component" value="Chromosome"/>
</dbReference>
<feature type="domain" description="AAA" evidence="1">
    <location>
        <begin position="40"/>
        <end position="174"/>
    </location>
</feature>
<dbReference type="EMBL" id="JJPZ01000010">
    <property type="protein sequence ID" value="KKH14783.1"/>
    <property type="molecule type" value="Genomic_DNA"/>
</dbReference>
<evidence type="ECO:0000313" key="16">
    <source>
        <dbReference type="EMBL" id="KKG61593.1"/>
    </source>
</evidence>
<dbReference type="EMBL" id="JJPA01000042">
    <property type="protein sequence ID" value="KKG36676.1"/>
    <property type="molecule type" value="Genomic_DNA"/>
</dbReference>
<reference evidence="58 59" key="1">
    <citation type="journal article" date="2015" name="ISME J.">
        <title>Genomic and phenotypic differentiation among Methanosarcina mazei populations from Columbia River sediment.</title>
        <authorList>
            <person name="Youngblut N.D."/>
            <person name="Wirth J.S."/>
            <person name="Henriksen J.R."/>
            <person name="Smith M."/>
            <person name="Simon H."/>
            <person name="Metcalf W.W."/>
            <person name="Whitaker R.J."/>
        </authorList>
    </citation>
    <scope>NUCLEOTIDE SEQUENCE [LARGE SCALE GENOMIC DNA]</scope>
    <source>
        <strain evidence="30 70">1.F.A.1A.3</strain>
        <strain evidence="32 99">1.F.A.1B.3</strain>
        <strain evidence="31 65">1.F.A.1B.4</strain>
        <strain evidence="34 77">1.F.A.2.8</strain>
        <strain evidence="33 105">1.F.M.0.5</strain>
        <strain evidence="35 84">1.H.A.0.1</strain>
        <strain evidence="38 100">1.H.A.1A.1</strain>
        <strain evidence="36 67">1.H.A.1A.3</strain>
        <strain evidence="37 97">1.H.A.1A.4</strain>
        <strain evidence="39 60">1.H.A.1A.6</strain>
        <strain evidence="40 81">1.H.A.2.1</strain>
        <strain evidence="42 78">1.H.A.2.3</strain>
        <strain evidence="41 87">1.H.A.2.6</strain>
        <strain evidence="44 98">1.H.A.2.7</strain>
        <strain evidence="43">1.H.A.2.8</strain>
        <strain evidence="45 64">1.H.M.0.1</strain>
        <strain evidence="47 106">1.H.M.1A.1</strain>
        <strain evidence="46 68">1.H.M.1A.2</strain>
        <strain evidence="50 103">1.H.M.1A.3</strain>
        <strain evidence="49 74">1.H.M.2.1</strain>
        <strain evidence="48 58">1.H.M.2.2</strain>
        <strain evidence="51 107">1.H.M.2.3</strain>
        <strain evidence="52 96">1.H.M.2.4</strain>
        <strain evidence="53 104">1.H.T.2.1</strain>
        <strain evidence="54 62">1.H.T.2.3</strain>
        <strain evidence="55 89">1.H.T.2.5</strain>
        <strain evidence="5 72">2.F.A.2.3</strain>
        <strain evidence="3 92">2.F.A.2.4</strain>
        <strain evidence="4 93">2.F.T.0.2</strain>
        <strain evidence="6 69">2.F.T.2.6</strain>
        <strain evidence="9 85">3.F.A.1A.1</strain>
        <strain evidence="7 61">3.F.A.1A.3</strain>
        <strain evidence="8 83">3.F.A.1B.1</strain>
        <strain evidence="10 91">3.F.A.2.12</strain>
        <strain evidence="12 95">3.F.A.2.3</strain>
        <strain evidence="11 73">3.F.A.2.5</strain>
        <strain evidence="14 76">3.F.A.2.6</strain>
        <strain evidence="13 79">3.F.A.2.7</strain>
        <strain evidence="15 75">3.F.T.1A.1</strain>
        <strain evidence="16 82">3.F.T.1A.2</strain>
        <strain evidence="17 90">3.F.T.1A.4</strain>
        <strain evidence="18 86">3.F.T.2.1</strain>
        <strain evidence="19">3.H.A.1A.1</strain>
        <strain evidence="20 71">3.H.A.1A.2</strain>
        <strain evidence="21 66">3.H.A.2.1</strain>
        <strain evidence="22 101">3.H.A.2.4</strain>
        <strain evidence="23 63">3.H.A.2.5</strain>
        <strain evidence="24 94">3.H.M.1A.1</strain>
        <strain evidence="25 88">3.H.M.1B.1</strain>
        <strain evidence="26 59">3.H.M.1B.2</strain>
        <strain evidence="27 80">3.H.M.1B.5</strain>
        <strain evidence="28 102">3.H.T.1A.1</strain>
        <strain evidence="29 108">3.H.T.1A.2</strain>
    </source>
</reference>
<dbReference type="EMBL" id="JJRA01000075">
    <property type="protein sequence ID" value="KKI03831.1"/>
    <property type="molecule type" value="Genomic_DNA"/>
</dbReference>
<dbReference type="EMBL" id="JJQK01000015">
    <property type="protein sequence ID" value="KKH56295.1"/>
    <property type="molecule type" value="Genomic_DNA"/>
</dbReference>
<dbReference type="EMBL" id="JJPO01000025">
    <property type="protein sequence ID" value="KKG75782.1"/>
    <property type="molecule type" value="Genomic_DNA"/>
</dbReference>